<reference evidence="2 3" key="1">
    <citation type="submission" date="2018-12" db="EMBL/GenBank/DDBJ databases">
        <authorList>
            <consortium name="Pathogen Informatics"/>
        </authorList>
    </citation>
    <scope>NUCLEOTIDE SEQUENCE [LARGE SCALE GENOMIC DNA]</scope>
    <source>
        <strain evidence="2 3">NCTC13652</strain>
    </source>
</reference>
<feature type="region of interest" description="Disordered" evidence="1">
    <location>
        <begin position="234"/>
        <end position="261"/>
    </location>
</feature>
<dbReference type="AlphaFoldDB" id="A0A3S5EV85"/>
<keyword evidence="3" id="KW-1185">Reference proteome</keyword>
<dbReference type="EMBL" id="LR134473">
    <property type="protein sequence ID" value="VEI03434.1"/>
    <property type="molecule type" value="Genomic_DNA"/>
</dbReference>
<proteinExistence type="predicted"/>
<protein>
    <recommendedName>
        <fullName evidence="4">Saccharopine dehydrogenase-like C-terminal domain-containing protein</fullName>
    </recommendedName>
</protein>
<sequence>MVRADWPVESVTSDLIVGAGQPVGAASLTSMLLSLTGEVRARRAGTVVRVPATVDRSVRVGDIRTRYLVGYECPDIDVVQRIVPGVSEYSYRVCFEQLPGFAVDLVHRLSEYGRGWGIGVSERGRARRARTVAALAGCAAGIATALNRRRGRQADPAVLSIALHGRDGQTLRGTVTGPSSYRMTAACALAVLRVVTEEVDRVPAGVSELDRLGQFHRAIWAELSRFGIDVPEITGSARESSPMRTGKNDRQGDQSVTGVTK</sequence>
<evidence type="ECO:0000313" key="3">
    <source>
        <dbReference type="Proteomes" id="UP000277858"/>
    </source>
</evidence>
<accession>A0A3S5EV85</accession>
<evidence type="ECO:0008006" key="4">
    <source>
        <dbReference type="Google" id="ProtNLM"/>
    </source>
</evidence>
<evidence type="ECO:0000256" key="1">
    <source>
        <dbReference type="SAM" id="MobiDB-lite"/>
    </source>
</evidence>
<dbReference type="STRING" id="1122997.GCA_000425285_00007"/>
<name>A0A3S5EV85_9ACTN</name>
<dbReference type="Proteomes" id="UP000277858">
    <property type="component" value="Chromosome"/>
</dbReference>
<organism evidence="2 3">
    <name type="scientific">Acidipropionibacterium jensenii</name>
    <dbReference type="NCBI Taxonomy" id="1749"/>
    <lineage>
        <taxon>Bacteria</taxon>
        <taxon>Bacillati</taxon>
        <taxon>Actinomycetota</taxon>
        <taxon>Actinomycetes</taxon>
        <taxon>Propionibacteriales</taxon>
        <taxon>Propionibacteriaceae</taxon>
        <taxon>Acidipropionibacterium</taxon>
    </lineage>
</organism>
<evidence type="ECO:0000313" key="2">
    <source>
        <dbReference type="EMBL" id="VEI03434.1"/>
    </source>
</evidence>
<gene>
    <name evidence="2" type="ORF">NCTC13652_01638</name>
</gene>